<evidence type="ECO:0000259" key="6">
    <source>
        <dbReference type="Pfam" id="PF14759"/>
    </source>
</evidence>
<dbReference type="Proteomes" id="UP001231166">
    <property type="component" value="Chromosome"/>
</dbReference>
<dbReference type="InterPro" id="IPR023753">
    <property type="entry name" value="FAD/NAD-binding_dom"/>
</dbReference>
<dbReference type="Pfam" id="PF14759">
    <property type="entry name" value="Reductase_C"/>
    <property type="match status" value="1"/>
</dbReference>
<evidence type="ECO:0000313" key="8">
    <source>
        <dbReference type="EMBL" id="WLF44558.1"/>
    </source>
</evidence>
<keyword evidence="4" id="KW-0560">Oxidoreductase</keyword>
<protein>
    <submittedName>
        <fullName evidence="8">FAD-dependent oxidoreductase</fullName>
    </submittedName>
</protein>
<dbReference type="PANTHER" id="PTHR43557:SF2">
    <property type="entry name" value="RIESKE DOMAIN-CONTAINING PROTEIN-RELATED"/>
    <property type="match status" value="1"/>
</dbReference>
<dbReference type="GO" id="GO:0005737">
    <property type="term" value="C:cytoplasm"/>
    <property type="evidence" value="ECO:0007669"/>
    <property type="project" value="TreeGrafter"/>
</dbReference>
<dbReference type="PRINTS" id="PR00368">
    <property type="entry name" value="FADPNR"/>
</dbReference>
<name>A0AAX3Y913_RHOOP</name>
<evidence type="ECO:0000256" key="1">
    <source>
        <dbReference type="ARBA" id="ARBA00001974"/>
    </source>
</evidence>
<evidence type="ECO:0000256" key="3">
    <source>
        <dbReference type="ARBA" id="ARBA00022827"/>
    </source>
</evidence>
<dbReference type="EMBL" id="JAPWIS010000040">
    <property type="protein sequence ID" value="MCZ4590034.1"/>
    <property type="molecule type" value="Genomic_DNA"/>
</dbReference>
<dbReference type="AlphaFoldDB" id="A0AAX3Y913"/>
<dbReference type="SUPFAM" id="SSF51905">
    <property type="entry name" value="FAD/NAD(P)-binding domain"/>
    <property type="match status" value="2"/>
</dbReference>
<dbReference type="RefSeq" id="WP_269592785.1">
    <property type="nucleotide sequence ID" value="NZ_CP130953.1"/>
</dbReference>
<dbReference type="InterPro" id="IPR036188">
    <property type="entry name" value="FAD/NAD-bd_sf"/>
</dbReference>
<comment type="cofactor">
    <cofactor evidence="1">
        <name>FAD</name>
        <dbReference type="ChEBI" id="CHEBI:57692"/>
    </cofactor>
</comment>
<evidence type="ECO:0000256" key="4">
    <source>
        <dbReference type="ARBA" id="ARBA00023002"/>
    </source>
</evidence>
<evidence type="ECO:0000313" key="9">
    <source>
        <dbReference type="Proteomes" id="UP001066327"/>
    </source>
</evidence>
<dbReference type="PANTHER" id="PTHR43557">
    <property type="entry name" value="APOPTOSIS-INDUCING FACTOR 1"/>
    <property type="match status" value="1"/>
</dbReference>
<dbReference type="InterPro" id="IPR016156">
    <property type="entry name" value="FAD/NAD-linked_Rdtase_dimer_sf"/>
</dbReference>
<dbReference type="SUPFAM" id="SSF55424">
    <property type="entry name" value="FAD/NAD-linked reductases, dimerisation (C-terminal) domain"/>
    <property type="match status" value="1"/>
</dbReference>
<evidence type="ECO:0000313" key="7">
    <source>
        <dbReference type="EMBL" id="MCZ4590034.1"/>
    </source>
</evidence>
<keyword evidence="3" id="KW-0274">FAD</keyword>
<dbReference type="Gene3D" id="3.50.50.60">
    <property type="entry name" value="FAD/NAD(P)-binding domain"/>
    <property type="match status" value="2"/>
</dbReference>
<keyword evidence="9" id="KW-1185">Reference proteome</keyword>
<dbReference type="InterPro" id="IPR028202">
    <property type="entry name" value="Reductase_C"/>
</dbReference>
<reference evidence="8" key="2">
    <citation type="submission" date="2023-07" db="EMBL/GenBank/DDBJ databases">
        <title>Genomic analysis of Rhodococcus opacus VOC-14 with glycol ethers degradation activity.</title>
        <authorList>
            <person name="Narkevich D.A."/>
            <person name="Hlushen A.M."/>
            <person name="Akhremchuk A.E."/>
            <person name="Sikolenko M.A."/>
            <person name="Valentovich L.N."/>
        </authorList>
    </citation>
    <scope>NUCLEOTIDE SEQUENCE</scope>
    <source>
        <strain evidence="8">VOC-14</strain>
    </source>
</reference>
<feature type="domain" description="Reductase C-terminal" evidence="6">
    <location>
        <begin position="323"/>
        <end position="386"/>
    </location>
</feature>
<reference evidence="7" key="1">
    <citation type="submission" date="2022-12" db="EMBL/GenBank/DDBJ databases">
        <authorList>
            <person name="Krivoruchko A.V."/>
            <person name="Elkin A."/>
        </authorList>
    </citation>
    <scope>NUCLEOTIDE SEQUENCE</scope>
    <source>
        <strain evidence="7">IEGM 249</strain>
    </source>
</reference>
<dbReference type="Gene3D" id="3.30.390.30">
    <property type="match status" value="1"/>
</dbReference>
<evidence type="ECO:0000313" key="10">
    <source>
        <dbReference type="Proteomes" id="UP001231166"/>
    </source>
</evidence>
<dbReference type="InterPro" id="IPR050446">
    <property type="entry name" value="FAD-oxidoreductase/Apoptosis"/>
</dbReference>
<dbReference type="Proteomes" id="UP001066327">
    <property type="component" value="Unassembled WGS sequence"/>
</dbReference>
<proteinExistence type="predicted"/>
<sequence>MKSVAIVGASLAGVNAIEALRDLDYSGEIHLIGAESELPYTRPPLSKEALADGEFASEGLALREPGWYAEKGVDLHLGSMVTSLDTTERELHDEHGTSHSYDGLVIATGSGARQLPASMISPQARDDVFTLRTLADARRITERLDRGRRLTVVGGGFVGMEVAATAAKLGVSVTVVDVAPMPMSRVFGPTIGKWFNAMHRRNGVDVRCSTSVERIEKSGSDVVVVLAGGERLTTDTVLVGIGGVPAVDWLARSGVAVGNGVECTPDLQTSVPGVVAAGDVASWRNDTFGDVMRVEHWTNAVEQGRHVAGRLLGDTSNFTSVPYFWTDQFDAKLRFCGRANADDDIFIESQNDKSLVALFGRSGILRGVVCINAPRKLAQYRTAIGDSEIWNDVARSA</sequence>
<dbReference type="GO" id="GO:0016651">
    <property type="term" value="F:oxidoreductase activity, acting on NAD(P)H"/>
    <property type="evidence" value="ECO:0007669"/>
    <property type="project" value="TreeGrafter"/>
</dbReference>
<evidence type="ECO:0000256" key="2">
    <source>
        <dbReference type="ARBA" id="ARBA00022630"/>
    </source>
</evidence>
<dbReference type="EMBL" id="CP130953">
    <property type="protein sequence ID" value="WLF44558.1"/>
    <property type="molecule type" value="Genomic_DNA"/>
</dbReference>
<dbReference type="PRINTS" id="PR00411">
    <property type="entry name" value="PNDRDTASEI"/>
</dbReference>
<keyword evidence="2" id="KW-0285">Flavoprotein</keyword>
<organism evidence="8 10">
    <name type="scientific">Rhodococcus opacus</name>
    <name type="common">Nocardia opaca</name>
    <dbReference type="NCBI Taxonomy" id="37919"/>
    <lineage>
        <taxon>Bacteria</taxon>
        <taxon>Bacillati</taxon>
        <taxon>Actinomycetota</taxon>
        <taxon>Actinomycetes</taxon>
        <taxon>Mycobacteriales</taxon>
        <taxon>Nocardiaceae</taxon>
        <taxon>Rhodococcus</taxon>
    </lineage>
</organism>
<gene>
    <name evidence="7" type="ORF">O4328_41490</name>
    <name evidence="8" type="ORF">Q5707_21640</name>
</gene>
<dbReference type="Pfam" id="PF07992">
    <property type="entry name" value="Pyr_redox_2"/>
    <property type="match status" value="1"/>
</dbReference>
<feature type="domain" description="FAD/NAD(P)-binding" evidence="5">
    <location>
        <begin position="3"/>
        <end position="304"/>
    </location>
</feature>
<accession>A0AAX3Y913</accession>
<evidence type="ECO:0000259" key="5">
    <source>
        <dbReference type="Pfam" id="PF07992"/>
    </source>
</evidence>